<dbReference type="InterPro" id="IPR036318">
    <property type="entry name" value="FAD-bd_PCMH-like_sf"/>
</dbReference>
<keyword evidence="4 10" id="KW-0812">Transmembrane</keyword>
<feature type="transmembrane region" description="Helical" evidence="11">
    <location>
        <begin position="110"/>
        <end position="130"/>
    </location>
</feature>
<keyword evidence="8 10" id="KW-0472">Membrane</keyword>
<keyword evidence="7 9" id="KW-0129">CBS domain</keyword>
<evidence type="ECO:0000256" key="11">
    <source>
        <dbReference type="SAM" id="Phobius"/>
    </source>
</evidence>
<dbReference type="GO" id="GO:0005886">
    <property type="term" value="C:plasma membrane"/>
    <property type="evidence" value="ECO:0007669"/>
    <property type="project" value="UniProtKB-SubCell"/>
</dbReference>
<dbReference type="EMBL" id="CP020919">
    <property type="protein sequence ID" value="AWG24120.1"/>
    <property type="molecule type" value="Genomic_DNA"/>
</dbReference>
<dbReference type="SMART" id="SM01091">
    <property type="entry name" value="CorC_HlyC"/>
    <property type="match status" value="1"/>
</dbReference>
<comment type="similarity">
    <text evidence="2">Belongs to the UPF0053 family.</text>
</comment>
<feature type="domain" description="CBS" evidence="12">
    <location>
        <begin position="285"/>
        <end position="342"/>
    </location>
</feature>
<evidence type="ECO:0000256" key="1">
    <source>
        <dbReference type="ARBA" id="ARBA00004651"/>
    </source>
</evidence>
<evidence type="ECO:0000313" key="14">
    <source>
        <dbReference type="EMBL" id="AWG24120.1"/>
    </source>
</evidence>
<dbReference type="PROSITE" id="PS51846">
    <property type="entry name" value="CNNM"/>
    <property type="match status" value="1"/>
</dbReference>
<accession>A0A2S1LK37</accession>
<keyword evidence="15" id="KW-1185">Reference proteome</keyword>
<dbReference type="Pfam" id="PF00571">
    <property type="entry name" value="CBS"/>
    <property type="match status" value="2"/>
</dbReference>
<dbReference type="NCBIfam" id="TIGR03520">
    <property type="entry name" value="GldE"/>
    <property type="match status" value="1"/>
</dbReference>
<dbReference type="PROSITE" id="PS51371">
    <property type="entry name" value="CBS"/>
    <property type="match status" value="2"/>
</dbReference>
<gene>
    <name evidence="14" type="ORF">FK004_02225</name>
</gene>
<keyword evidence="3" id="KW-1003">Cell membrane</keyword>
<proteinExistence type="inferred from homology"/>
<dbReference type="InterPro" id="IPR019862">
    <property type="entry name" value="Motility-assoc_prot_GldE"/>
</dbReference>
<dbReference type="SUPFAM" id="SSF54631">
    <property type="entry name" value="CBS-domain pair"/>
    <property type="match status" value="1"/>
</dbReference>
<dbReference type="KEGG" id="fki:FK004_02225"/>
<dbReference type="AlphaFoldDB" id="A0A2S1LK37"/>
<evidence type="ECO:0000256" key="10">
    <source>
        <dbReference type="PROSITE-ProRule" id="PRU01193"/>
    </source>
</evidence>
<dbReference type="OrthoDB" id="9798188at2"/>
<name>A0A2S1LK37_9FLAO</name>
<protein>
    <submittedName>
        <fullName evidence="14">Magnesium/cobalt efflux protein</fullName>
    </submittedName>
</protein>
<dbReference type="SUPFAM" id="SSF56176">
    <property type="entry name" value="FAD-binding/transporter-associated domain-like"/>
    <property type="match status" value="1"/>
</dbReference>
<dbReference type="InterPro" id="IPR044751">
    <property type="entry name" value="Ion_transp-like_CBS"/>
</dbReference>
<feature type="transmembrane region" description="Helical" evidence="11">
    <location>
        <begin position="75"/>
        <end position="98"/>
    </location>
</feature>
<dbReference type="PANTHER" id="PTHR22777:SF32">
    <property type="entry name" value="UPF0053 INNER MEMBRANE PROTEIN YFJD"/>
    <property type="match status" value="1"/>
</dbReference>
<dbReference type="PANTHER" id="PTHR22777">
    <property type="entry name" value="HEMOLYSIN-RELATED"/>
    <property type="match status" value="1"/>
</dbReference>
<dbReference type="InterPro" id="IPR002550">
    <property type="entry name" value="CNNM"/>
</dbReference>
<dbReference type="Gene3D" id="3.10.580.10">
    <property type="entry name" value="CBS-domain"/>
    <property type="match status" value="1"/>
</dbReference>
<evidence type="ECO:0000259" key="13">
    <source>
        <dbReference type="PROSITE" id="PS51846"/>
    </source>
</evidence>
<evidence type="ECO:0000256" key="4">
    <source>
        <dbReference type="ARBA" id="ARBA00022692"/>
    </source>
</evidence>
<dbReference type="InterPro" id="IPR000644">
    <property type="entry name" value="CBS_dom"/>
</dbReference>
<feature type="transmembrane region" description="Helical" evidence="11">
    <location>
        <begin position="142"/>
        <end position="162"/>
    </location>
</feature>
<feature type="domain" description="CBS" evidence="12">
    <location>
        <begin position="222"/>
        <end position="284"/>
    </location>
</feature>
<feature type="domain" description="CNNM transmembrane" evidence="13">
    <location>
        <begin position="15"/>
        <end position="203"/>
    </location>
</feature>
<evidence type="ECO:0000256" key="9">
    <source>
        <dbReference type="PROSITE-ProRule" id="PRU00703"/>
    </source>
</evidence>
<evidence type="ECO:0000256" key="3">
    <source>
        <dbReference type="ARBA" id="ARBA00022475"/>
    </source>
</evidence>
<evidence type="ECO:0000259" key="12">
    <source>
        <dbReference type="PROSITE" id="PS51371"/>
    </source>
</evidence>
<dbReference type="Proteomes" id="UP000244677">
    <property type="component" value="Chromosome"/>
</dbReference>
<keyword evidence="5" id="KW-0677">Repeat</keyword>
<dbReference type="Pfam" id="PF03471">
    <property type="entry name" value="CorC_HlyC"/>
    <property type="match status" value="1"/>
</dbReference>
<dbReference type="InterPro" id="IPR005170">
    <property type="entry name" value="Transptr-assoc_dom"/>
</dbReference>
<keyword evidence="6 10" id="KW-1133">Transmembrane helix</keyword>
<dbReference type="Gene3D" id="3.30.465.10">
    <property type="match status" value="1"/>
</dbReference>
<dbReference type="CDD" id="cd04590">
    <property type="entry name" value="CBS_pair_CorC_HlyC_assoc"/>
    <property type="match status" value="1"/>
</dbReference>
<dbReference type="InterPro" id="IPR046342">
    <property type="entry name" value="CBS_dom_sf"/>
</dbReference>
<dbReference type="RefSeq" id="WP_108735778.1">
    <property type="nucleotide sequence ID" value="NZ_CP020919.1"/>
</dbReference>
<sequence>MDPDPSSIFSLNIISDSNLLWGLIGIFIFLLSSALVSGAEIAFFSLTKQDLENPTLKNSRHYSIITSLLERPRKLLSTILIANSFFTIGIVVFFAYISNRIFTVSLSAEWRVAVVVVIATFVILFFGEILPRIYAGRRNIQFVVFAAIPIMVLDFLLSPVSLPMRRLSLYLDKKLTKQKTNFSVDQLSQALELTSSKDTSAEEQKILEGIVSFGNTDVKQIMSPRIDVFALDVDEEFSVVLSKIVSKGFSRIPVYEDNIDAIIGVLFVKDLLLHIDHDDFNWQSLLREPFFVPENKKLDNLLKEFQSMKNHLAIVVDEYGGTSGLVSLEDIIEEIVGDISDEFDDDNIIYSQIDDKNFLFEGKINLKDFYRIVPVDEDLFDTTKGEAETLAGFILEVSGNFPKKGQKINFANCIFTVESVDHKRVKQIKVTVV</sequence>
<organism evidence="14 15">
    <name type="scientific">Flavobacterium kingsejongi</name>
    <dbReference type="NCBI Taxonomy" id="1678728"/>
    <lineage>
        <taxon>Bacteria</taxon>
        <taxon>Pseudomonadati</taxon>
        <taxon>Bacteroidota</taxon>
        <taxon>Flavobacteriia</taxon>
        <taxon>Flavobacteriales</taxon>
        <taxon>Flavobacteriaceae</taxon>
        <taxon>Flavobacterium</taxon>
    </lineage>
</organism>
<evidence type="ECO:0000256" key="7">
    <source>
        <dbReference type="ARBA" id="ARBA00023122"/>
    </source>
</evidence>
<dbReference type="FunFam" id="3.10.580.10:FF:000002">
    <property type="entry name" value="Magnesium/cobalt efflux protein CorC"/>
    <property type="match status" value="1"/>
</dbReference>
<evidence type="ECO:0000313" key="15">
    <source>
        <dbReference type="Proteomes" id="UP000244677"/>
    </source>
</evidence>
<dbReference type="InterPro" id="IPR016169">
    <property type="entry name" value="FAD-bd_PCMH_sub2"/>
</dbReference>
<evidence type="ECO:0000256" key="8">
    <source>
        <dbReference type="ARBA" id="ARBA00023136"/>
    </source>
</evidence>
<evidence type="ECO:0000256" key="5">
    <source>
        <dbReference type="ARBA" id="ARBA00022737"/>
    </source>
</evidence>
<dbReference type="GO" id="GO:0050660">
    <property type="term" value="F:flavin adenine dinucleotide binding"/>
    <property type="evidence" value="ECO:0007669"/>
    <property type="project" value="InterPro"/>
</dbReference>
<feature type="transmembrane region" description="Helical" evidence="11">
    <location>
        <begin position="20"/>
        <end position="44"/>
    </location>
</feature>
<dbReference type="Pfam" id="PF01595">
    <property type="entry name" value="CNNM"/>
    <property type="match status" value="1"/>
</dbReference>
<evidence type="ECO:0000256" key="6">
    <source>
        <dbReference type="ARBA" id="ARBA00022989"/>
    </source>
</evidence>
<reference evidence="14 15" key="1">
    <citation type="submission" date="2017-04" db="EMBL/GenBank/DDBJ databases">
        <title>Complete genome sequence of Flavobacterium kingsejong AJ004.</title>
        <authorList>
            <person name="Lee P.C."/>
        </authorList>
    </citation>
    <scope>NUCLEOTIDE SEQUENCE [LARGE SCALE GENOMIC DNA]</scope>
    <source>
        <strain evidence="14 15">AJ004</strain>
    </source>
</reference>
<comment type="subcellular location">
    <subcellularLocation>
        <location evidence="1">Cell membrane</location>
        <topology evidence="1">Multi-pass membrane protein</topology>
    </subcellularLocation>
</comment>
<evidence type="ECO:0000256" key="2">
    <source>
        <dbReference type="ARBA" id="ARBA00006337"/>
    </source>
</evidence>